<evidence type="ECO:0000256" key="2">
    <source>
        <dbReference type="ARBA" id="ARBA00022801"/>
    </source>
</evidence>
<dbReference type="Pfam" id="PF02113">
    <property type="entry name" value="Peptidase_S13"/>
    <property type="match status" value="1"/>
</dbReference>
<dbReference type="SUPFAM" id="SSF56601">
    <property type="entry name" value="beta-lactamase/transpeptidase-like"/>
    <property type="match status" value="1"/>
</dbReference>
<protein>
    <submittedName>
        <fullName evidence="4">D-alanyl-D-alanine carboxypeptidase</fullName>
        <ecNumber evidence="4">3.4.16.4</ecNumber>
    </submittedName>
</protein>
<dbReference type="PANTHER" id="PTHR30023">
    <property type="entry name" value="D-ALANYL-D-ALANINE CARBOXYPEPTIDASE"/>
    <property type="match status" value="1"/>
</dbReference>
<dbReference type="Gene3D" id="3.50.80.20">
    <property type="entry name" value="D-Ala-D-Ala carboxypeptidase C, peptidase S13"/>
    <property type="match status" value="1"/>
</dbReference>
<keyword evidence="5" id="KW-1185">Reference proteome</keyword>
<reference evidence="4 5" key="1">
    <citation type="submission" date="2019-08" db="EMBL/GenBank/DDBJ databases">
        <title>Deep-cultivation of Planctomycetes and their phenomic and genomic characterization uncovers novel biology.</title>
        <authorList>
            <person name="Wiegand S."/>
            <person name="Jogler M."/>
            <person name="Boedeker C."/>
            <person name="Pinto D."/>
            <person name="Vollmers J."/>
            <person name="Rivas-Marin E."/>
            <person name="Kohn T."/>
            <person name="Peeters S.H."/>
            <person name="Heuer A."/>
            <person name="Rast P."/>
            <person name="Oberbeckmann S."/>
            <person name="Bunk B."/>
            <person name="Jeske O."/>
            <person name="Meyerdierks A."/>
            <person name="Storesund J.E."/>
            <person name="Kallscheuer N."/>
            <person name="Luecker S."/>
            <person name="Lage O.M."/>
            <person name="Pohl T."/>
            <person name="Merkel B.J."/>
            <person name="Hornburger P."/>
            <person name="Mueller R.-W."/>
            <person name="Bruemmer F."/>
            <person name="Labrenz M."/>
            <person name="Spormann A.M."/>
            <person name="Op den Camp H."/>
            <person name="Overmann J."/>
            <person name="Amann R."/>
            <person name="Jetten M.S.M."/>
            <person name="Mascher T."/>
            <person name="Medema M.H."/>
            <person name="Devos D.P."/>
            <person name="Kaster A.-K."/>
            <person name="Ovreas L."/>
            <person name="Rohde M."/>
            <person name="Galperin M.Y."/>
            <person name="Jogler C."/>
        </authorList>
    </citation>
    <scope>NUCLEOTIDE SEQUENCE [LARGE SCALE GENOMIC DNA]</scope>
    <source>
        <strain evidence="4 5">OJF2</strain>
    </source>
</reference>
<evidence type="ECO:0000256" key="1">
    <source>
        <dbReference type="ARBA" id="ARBA00006096"/>
    </source>
</evidence>
<dbReference type="PANTHER" id="PTHR30023:SF0">
    <property type="entry name" value="PENICILLIN-SENSITIVE CARBOXYPEPTIDASE A"/>
    <property type="match status" value="1"/>
</dbReference>
<evidence type="ECO:0000313" key="5">
    <source>
        <dbReference type="Proteomes" id="UP000324233"/>
    </source>
</evidence>
<dbReference type="GO" id="GO:0006508">
    <property type="term" value="P:proteolysis"/>
    <property type="evidence" value="ECO:0007669"/>
    <property type="project" value="InterPro"/>
</dbReference>
<dbReference type="InterPro" id="IPR000667">
    <property type="entry name" value="Peptidase_S13"/>
</dbReference>
<dbReference type="EMBL" id="CP042997">
    <property type="protein sequence ID" value="QEH38083.1"/>
    <property type="molecule type" value="Genomic_DNA"/>
</dbReference>
<dbReference type="Gene3D" id="3.40.710.10">
    <property type="entry name" value="DD-peptidase/beta-lactamase superfamily"/>
    <property type="match status" value="2"/>
</dbReference>
<dbReference type="InterPro" id="IPR012338">
    <property type="entry name" value="Beta-lactam/transpept-like"/>
</dbReference>
<dbReference type="GO" id="GO:0009002">
    <property type="term" value="F:serine-type D-Ala-D-Ala carboxypeptidase activity"/>
    <property type="evidence" value="ECO:0007669"/>
    <property type="project" value="UniProtKB-EC"/>
</dbReference>
<dbReference type="AlphaFoldDB" id="A0A5B9WC72"/>
<organism evidence="4 5">
    <name type="scientific">Aquisphaera giovannonii</name>
    <dbReference type="NCBI Taxonomy" id="406548"/>
    <lineage>
        <taxon>Bacteria</taxon>
        <taxon>Pseudomonadati</taxon>
        <taxon>Planctomycetota</taxon>
        <taxon>Planctomycetia</taxon>
        <taxon>Isosphaerales</taxon>
        <taxon>Isosphaeraceae</taxon>
        <taxon>Aquisphaera</taxon>
    </lineage>
</organism>
<evidence type="ECO:0000313" key="4">
    <source>
        <dbReference type="EMBL" id="QEH38083.1"/>
    </source>
</evidence>
<accession>A0A5B9WC72</accession>
<feature type="region of interest" description="Disordered" evidence="3">
    <location>
        <begin position="564"/>
        <end position="589"/>
    </location>
</feature>
<dbReference type="RefSeq" id="WP_246196264.1">
    <property type="nucleotide sequence ID" value="NZ_CP042997.1"/>
</dbReference>
<proteinExistence type="inferred from homology"/>
<keyword evidence="2 4" id="KW-0378">Hydrolase</keyword>
<name>A0A5B9WC72_9BACT</name>
<keyword evidence="4" id="KW-0645">Protease</keyword>
<comment type="similarity">
    <text evidence="1">Belongs to the peptidase S13 family.</text>
</comment>
<sequence>MVHEARKLAAGARCPDATRVRPPSLASIAGRALAALVLPMAVGLAGSPAARAGEEARPPGAASEHPALERRLEEVLATPGYRHGHWGILVVDARTGKVVYERNPDELFAPASVTKLFSTAAALAELGADFRFETPVVRTGEVDGHGVLNGDLVLVARGDLNMGGRMGPDGTLLFRDDDHTYAGGNPRSDVVEADPLAGLDHLAAEVRAAGVRRVTGDVRIDDRLFEPAESTGSGPRRLAPILINDNVVDVLVRPGKAPGDPASVSIIPVTSYVAVDAQVETGTAAEGTKVDVRAAGPRRLIIRGRIAADQSRLVLIHEVDDPASFARALFLESLQRRGIRTEASPLGVNSAAGLPPPGELLRRPKVAVCTSPPFRESMKIILKVSHNLHASTLPLLLASRHGERTLDAGLRLQGERLRGLGVDLEAISFGGGAGGSRSDLVTPRATVALLKAMMARGDFADFDAALPILGRDGTLARAVSPESPARGHARAKTGTYWVEDDLTGKSVLTSKALAGYMETAAGRPLILAFFVNNVKLDAPRPGRPVSDATADAGRLLGRLCEILYGSDTPPDDPSPRTAPGASRPSTTAR</sequence>
<dbReference type="EC" id="3.4.16.4" evidence="4"/>
<gene>
    <name evidence="4" type="primary">dac</name>
    <name evidence="4" type="ORF">OJF2_66810</name>
</gene>
<keyword evidence="4" id="KW-0121">Carboxypeptidase</keyword>
<dbReference type="GO" id="GO:0000270">
    <property type="term" value="P:peptidoglycan metabolic process"/>
    <property type="evidence" value="ECO:0007669"/>
    <property type="project" value="TreeGrafter"/>
</dbReference>
<dbReference type="KEGG" id="agv:OJF2_66810"/>
<dbReference type="NCBIfam" id="TIGR00666">
    <property type="entry name" value="PBP4"/>
    <property type="match status" value="1"/>
</dbReference>
<evidence type="ECO:0000256" key="3">
    <source>
        <dbReference type="SAM" id="MobiDB-lite"/>
    </source>
</evidence>
<dbReference type="Proteomes" id="UP000324233">
    <property type="component" value="Chromosome"/>
</dbReference>
<feature type="region of interest" description="Disordered" evidence="3">
    <location>
        <begin position="1"/>
        <end position="20"/>
    </location>
</feature>